<comment type="subcellular location">
    <subcellularLocation>
        <location evidence="1">Secreted</location>
    </subcellularLocation>
</comment>
<dbReference type="Pfam" id="PF05730">
    <property type="entry name" value="CFEM"/>
    <property type="match status" value="1"/>
</dbReference>
<evidence type="ECO:0000313" key="8">
    <source>
        <dbReference type="EnsemblFungi" id="MVLG_01690T0"/>
    </source>
</evidence>
<keyword evidence="9" id="KW-1185">Reference proteome</keyword>
<evidence type="ECO:0000256" key="3">
    <source>
        <dbReference type="ARBA" id="ARBA00022729"/>
    </source>
</evidence>
<evidence type="ECO:0000256" key="1">
    <source>
        <dbReference type="ARBA" id="ARBA00004613"/>
    </source>
</evidence>
<gene>
    <name evidence="7" type="ORF">MVLG_01690</name>
</gene>
<feature type="chain" id="PRO_5009724387" description="CFEM domain-containing protein" evidence="5">
    <location>
        <begin position="31"/>
        <end position="146"/>
    </location>
</feature>
<evidence type="ECO:0000313" key="9">
    <source>
        <dbReference type="Proteomes" id="UP000017200"/>
    </source>
</evidence>
<accession>U5H2V9</accession>
<dbReference type="EnsemblFungi" id="MVLG_01690T0">
    <property type="protein sequence ID" value="MVLG_01690T0"/>
    <property type="gene ID" value="MVLG_01690"/>
</dbReference>
<name>U5H2V9_USTV1</name>
<sequence>MSSTSTRPSILGFKLFALLVVSMLIHLGGAIPSSDMSAVEPSSSSPGPLVARGFETLKRMSKRSGEKQPIVPACVTGCIARNTVATWCATDDAECICTIPSWIQDVGSCFAKACGNDSAGIAVGVAYTEAYCLTVDVPVTISVPSS</sequence>
<reference evidence="8" key="4">
    <citation type="submission" date="2015-06" db="UniProtKB">
        <authorList>
            <consortium name="EnsemblFungi"/>
        </authorList>
    </citation>
    <scope>IDENTIFICATION</scope>
</reference>
<keyword evidence="3 5" id="KW-0732">Signal</keyword>
<reference evidence="9" key="1">
    <citation type="submission" date="2010-11" db="EMBL/GenBank/DDBJ databases">
        <title>The genome sequence of Microbotryum violaceum strain p1A1 Lamole.</title>
        <authorList>
            <person name="Cuomo C."/>
            <person name="Perlin M."/>
            <person name="Young S.K."/>
            <person name="Zeng Q."/>
            <person name="Gargeya S."/>
            <person name="Alvarado L."/>
            <person name="Berlin A."/>
            <person name="Chapman S.B."/>
            <person name="Chen Z."/>
            <person name="Freedman E."/>
            <person name="Gellesch M."/>
            <person name="Goldberg J."/>
            <person name="Griggs A."/>
            <person name="Gujja S."/>
            <person name="Heilman E."/>
            <person name="Heiman D."/>
            <person name="Howarth C."/>
            <person name="Mehta T."/>
            <person name="Neiman D."/>
            <person name="Pearson M."/>
            <person name="Roberts A."/>
            <person name="Saif S."/>
            <person name="Shea T."/>
            <person name="Shenoy N."/>
            <person name="Sisk P."/>
            <person name="Stolte C."/>
            <person name="Sykes S."/>
            <person name="White J."/>
            <person name="Yandava C."/>
            <person name="Haas B."/>
            <person name="Nusbaum C."/>
            <person name="Birren B."/>
        </authorList>
    </citation>
    <scope>NUCLEOTIDE SEQUENCE [LARGE SCALE GENOMIC DNA]</scope>
    <source>
        <strain evidence="9">p1A1 Lamole</strain>
    </source>
</reference>
<evidence type="ECO:0000256" key="2">
    <source>
        <dbReference type="ARBA" id="ARBA00022525"/>
    </source>
</evidence>
<feature type="signal peptide" evidence="5">
    <location>
        <begin position="1"/>
        <end position="30"/>
    </location>
</feature>
<dbReference type="InterPro" id="IPR008427">
    <property type="entry name" value="Extracellular_membr_CFEM_dom"/>
</dbReference>
<dbReference type="EMBL" id="AEIJ01000163">
    <property type="status" value="NOT_ANNOTATED_CDS"/>
    <property type="molecule type" value="Genomic_DNA"/>
</dbReference>
<dbReference type="GO" id="GO:0005576">
    <property type="term" value="C:extracellular region"/>
    <property type="evidence" value="ECO:0007669"/>
    <property type="project" value="UniProtKB-SubCell"/>
</dbReference>
<dbReference type="Proteomes" id="UP000017200">
    <property type="component" value="Unassembled WGS sequence"/>
</dbReference>
<evidence type="ECO:0000256" key="5">
    <source>
        <dbReference type="SAM" id="SignalP"/>
    </source>
</evidence>
<dbReference type="EMBL" id="GL541653">
    <property type="protein sequence ID" value="KDE07985.1"/>
    <property type="molecule type" value="Genomic_DNA"/>
</dbReference>
<evidence type="ECO:0000259" key="6">
    <source>
        <dbReference type="PROSITE" id="PS52012"/>
    </source>
</evidence>
<keyword evidence="4" id="KW-1015">Disulfide bond</keyword>
<dbReference type="InParanoid" id="U5H2V9"/>
<evidence type="ECO:0000256" key="4">
    <source>
        <dbReference type="ARBA" id="ARBA00023157"/>
    </source>
</evidence>
<reference evidence="7" key="2">
    <citation type="submission" date="2010-11" db="EMBL/GenBank/DDBJ databases">
        <authorList>
            <consortium name="The Broad Institute Genome Sequencing Platform"/>
            <person name="Earl A."/>
            <person name="Ward D."/>
            <person name="Feldgarden M."/>
            <person name="Gevers D."/>
            <person name="Butler R."/>
            <person name="Young S.K."/>
            <person name="Zeng Q."/>
            <person name="Gargeya S."/>
            <person name="Fitzgerald M."/>
            <person name="Haas B."/>
            <person name="Abouelleil A."/>
            <person name="Alvarado L."/>
            <person name="Arachchi H.M."/>
            <person name="Berlin A."/>
            <person name="Brown A."/>
            <person name="Chapman S.B."/>
            <person name="Chen Z."/>
            <person name="Dunbar C."/>
            <person name="Freedman E."/>
            <person name="Gearin G."/>
            <person name="Gellesch M."/>
            <person name="Goldberg J."/>
            <person name="Griggs A."/>
            <person name="Gujja S."/>
            <person name="Heilman E."/>
            <person name="Heiman D."/>
            <person name="Howarth C."/>
            <person name="Larson L."/>
            <person name="Lui A."/>
            <person name="MacDonald P.J.P."/>
            <person name="Mehta T."/>
            <person name="Montmayeur A."/>
            <person name="Murphy C."/>
            <person name="Neiman D."/>
            <person name="Pearson M."/>
            <person name="Priest M."/>
            <person name="Roberts A."/>
            <person name="Saif S."/>
            <person name="Shea T."/>
            <person name="Shenoy N."/>
            <person name="Sisk P."/>
            <person name="Stolte C."/>
            <person name="Sykes S."/>
            <person name="White J."/>
            <person name="Yandava C."/>
            <person name="Wortman J."/>
            <person name="Nusbaum C."/>
            <person name="Birren B."/>
        </authorList>
    </citation>
    <scope>NUCLEOTIDE SEQUENCE</scope>
    <source>
        <strain evidence="7">P1A1 Lamole</strain>
    </source>
</reference>
<feature type="domain" description="CFEM" evidence="6">
    <location>
        <begin position="46"/>
        <end position="146"/>
    </location>
</feature>
<dbReference type="OrthoDB" id="3065412at2759"/>
<protein>
    <recommendedName>
        <fullName evidence="6">CFEM domain-containing protein</fullName>
    </recommendedName>
</protein>
<dbReference type="AlphaFoldDB" id="U5H2V9"/>
<proteinExistence type="predicted"/>
<organism evidence="7">
    <name type="scientific">Microbotryum lychnidis-dioicae (strain p1A1 Lamole / MvSl-1064)</name>
    <name type="common">Anther smut fungus</name>
    <dbReference type="NCBI Taxonomy" id="683840"/>
    <lineage>
        <taxon>Eukaryota</taxon>
        <taxon>Fungi</taxon>
        <taxon>Dikarya</taxon>
        <taxon>Basidiomycota</taxon>
        <taxon>Pucciniomycotina</taxon>
        <taxon>Microbotryomycetes</taxon>
        <taxon>Microbotryales</taxon>
        <taxon>Microbotryaceae</taxon>
        <taxon>Microbotryum</taxon>
    </lineage>
</organism>
<dbReference type="HOGENOM" id="CLU_1778855_0_0_1"/>
<dbReference type="PROSITE" id="PS52012">
    <property type="entry name" value="CFEM"/>
    <property type="match status" value="1"/>
</dbReference>
<evidence type="ECO:0000313" key="7">
    <source>
        <dbReference type="EMBL" id="KDE07985.1"/>
    </source>
</evidence>
<reference evidence="7 9" key="3">
    <citation type="journal article" date="2015" name="BMC Genomics">
        <title>Sex and parasites: genomic and transcriptomic analysis of Microbotryum lychnidis-dioicae, the biotrophic and plant-castrating anther smut fungus.</title>
        <authorList>
            <person name="Perlin M.H."/>
            <person name="Amselem J."/>
            <person name="Fontanillas E."/>
            <person name="Toh S.S."/>
            <person name="Chen Z."/>
            <person name="Goldberg J."/>
            <person name="Duplessis S."/>
            <person name="Henrissat B."/>
            <person name="Young S."/>
            <person name="Zeng Q."/>
            <person name="Aguileta G."/>
            <person name="Petit E."/>
            <person name="Badouin H."/>
            <person name="Andrews J."/>
            <person name="Razeeq D."/>
            <person name="Gabaldon T."/>
            <person name="Quesneville H."/>
            <person name="Giraud T."/>
            <person name="Hood M.E."/>
            <person name="Schultz D.J."/>
            <person name="Cuomo C.A."/>
        </authorList>
    </citation>
    <scope>NUCLEOTIDE SEQUENCE [LARGE SCALE GENOMIC DNA]</scope>
    <source>
        <strain evidence="9">p1A1 Lamole</strain>
        <strain evidence="7">P1A1 Lamole</strain>
    </source>
</reference>
<keyword evidence="2" id="KW-0964">Secreted</keyword>